<evidence type="ECO:0000259" key="1">
    <source>
        <dbReference type="SMART" id="SM00829"/>
    </source>
</evidence>
<dbReference type="Proteomes" id="UP001149140">
    <property type="component" value="Unassembled WGS sequence"/>
</dbReference>
<dbReference type="InterPro" id="IPR020843">
    <property type="entry name" value="ER"/>
</dbReference>
<evidence type="ECO:0000313" key="2">
    <source>
        <dbReference type="EMBL" id="MDA0159010.1"/>
    </source>
</evidence>
<dbReference type="SMART" id="SM00829">
    <property type="entry name" value="PKS_ER"/>
    <property type="match status" value="1"/>
</dbReference>
<dbReference type="GO" id="GO:0016491">
    <property type="term" value="F:oxidoreductase activity"/>
    <property type="evidence" value="ECO:0007669"/>
    <property type="project" value="InterPro"/>
</dbReference>
<dbReference type="InterPro" id="IPR036291">
    <property type="entry name" value="NAD(P)-bd_dom_sf"/>
</dbReference>
<dbReference type="EMBL" id="JAPDOD010000001">
    <property type="protein sequence ID" value="MDA0159010.1"/>
    <property type="molecule type" value="Genomic_DNA"/>
</dbReference>
<accession>A0A9X3MMU1</accession>
<keyword evidence="3" id="KW-1185">Reference proteome</keyword>
<sequence length="321" mass="33834">MARTISQEPAMHAAVVRSFTHPPRYEEFPTPEGEHVVDVLAAALHPRVRSTADGTHYESTGELPLIPGIDGVGRTAGGEHVYFVLPDTLLGSMAERAAVDPRRCAVLPAHVDPVTIAAAMNPAMSSWIALRRRIAFEPGQSVLVLGATGNAGQLAVQIAKHLGAKQVIAAGRNEARLAELEAIGADRTVVLDDTEALGAAAAEVDVVLDYLWGSAAAAAIPAILTRRPDRGRPLTWVEIGSMAGLELPVQSQWLRAARLQLVGSGQGSVPTREIVAELSELAAHIAQGGYTIDASPVVLSDVEDAWTRSLGSSERVVFVPA</sequence>
<dbReference type="SUPFAM" id="SSF51735">
    <property type="entry name" value="NAD(P)-binding Rossmann-fold domains"/>
    <property type="match status" value="1"/>
</dbReference>
<dbReference type="Gene3D" id="3.90.180.10">
    <property type="entry name" value="Medium-chain alcohol dehydrogenases, catalytic domain"/>
    <property type="match status" value="1"/>
</dbReference>
<name>A0A9X3MMU1_9ACTN</name>
<dbReference type="PANTHER" id="PTHR43677:SF11">
    <property type="entry name" value="ZINC-CONTAINING ALCOHOL DEHYDROGENASE"/>
    <property type="match status" value="1"/>
</dbReference>
<protein>
    <submittedName>
        <fullName evidence="2">Zinc-binding alcohol dehydrogenase family protein</fullName>
    </submittedName>
</protein>
<organism evidence="2 3">
    <name type="scientific">Solirubrobacter ginsenosidimutans</name>
    <dbReference type="NCBI Taxonomy" id="490573"/>
    <lineage>
        <taxon>Bacteria</taxon>
        <taxon>Bacillati</taxon>
        <taxon>Actinomycetota</taxon>
        <taxon>Thermoleophilia</taxon>
        <taxon>Solirubrobacterales</taxon>
        <taxon>Solirubrobacteraceae</taxon>
        <taxon>Solirubrobacter</taxon>
    </lineage>
</organism>
<evidence type="ECO:0000313" key="3">
    <source>
        <dbReference type="Proteomes" id="UP001149140"/>
    </source>
</evidence>
<comment type="caution">
    <text evidence="2">The sequence shown here is derived from an EMBL/GenBank/DDBJ whole genome shotgun (WGS) entry which is preliminary data.</text>
</comment>
<gene>
    <name evidence="2" type="ORF">OM076_01935</name>
</gene>
<dbReference type="InterPro" id="IPR013149">
    <property type="entry name" value="ADH-like_C"/>
</dbReference>
<dbReference type="InterPro" id="IPR011032">
    <property type="entry name" value="GroES-like_sf"/>
</dbReference>
<dbReference type="Pfam" id="PF00107">
    <property type="entry name" value="ADH_zinc_N"/>
    <property type="match status" value="1"/>
</dbReference>
<feature type="domain" description="Enoyl reductase (ER)" evidence="1">
    <location>
        <begin position="14"/>
        <end position="318"/>
    </location>
</feature>
<dbReference type="SUPFAM" id="SSF50129">
    <property type="entry name" value="GroES-like"/>
    <property type="match status" value="1"/>
</dbReference>
<dbReference type="PANTHER" id="PTHR43677">
    <property type="entry name" value="SHORT-CHAIN DEHYDROGENASE/REDUCTASE"/>
    <property type="match status" value="1"/>
</dbReference>
<reference evidence="2" key="1">
    <citation type="submission" date="2022-10" db="EMBL/GenBank/DDBJ databases">
        <title>The WGS of Solirubrobacter ginsenosidimutans DSM 21036.</title>
        <authorList>
            <person name="Jiang Z."/>
        </authorList>
    </citation>
    <scope>NUCLEOTIDE SEQUENCE</scope>
    <source>
        <strain evidence="2">DSM 21036</strain>
    </source>
</reference>
<dbReference type="InterPro" id="IPR051397">
    <property type="entry name" value="Zn-ADH-like_protein"/>
</dbReference>
<dbReference type="AlphaFoldDB" id="A0A9X3MMU1"/>
<dbReference type="Gene3D" id="3.40.50.720">
    <property type="entry name" value="NAD(P)-binding Rossmann-like Domain"/>
    <property type="match status" value="1"/>
</dbReference>
<proteinExistence type="predicted"/>